<feature type="compositionally biased region" description="Acidic residues" evidence="1">
    <location>
        <begin position="131"/>
        <end position="143"/>
    </location>
</feature>
<gene>
    <name evidence="2" type="ORF">PLEPLA_LOCUS12470</name>
</gene>
<name>A0A9N7U5T6_PLEPL</name>
<feature type="region of interest" description="Disordered" evidence="1">
    <location>
        <begin position="112"/>
        <end position="163"/>
    </location>
</feature>
<evidence type="ECO:0000313" key="2">
    <source>
        <dbReference type="EMBL" id="CAB1424542.1"/>
    </source>
</evidence>
<comment type="caution">
    <text evidence="2">The sequence shown here is derived from an EMBL/GenBank/DDBJ whole genome shotgun (WGS) entry which is preliminary data.</text>
</comment>
<dbReference type="AlphaFoldDB" id="A0A9N7U5T6"/>
<protein>
    <submittedName>
        <fullName evidence="2">Uncharacterized protein</fullName>
    </submittedName>
</protein>
<proteinExistence type="predicted"/>
<reference evidence="2" key="1">
    <citation type="submission" date="2020-03" db="EMBL/GenBank/DDBJ databases">
        <authorList>
            <person name="Weist P."/>
        </authorList>
    </citation>
    <scope>NUCLEOTIDE SEQUENCE</scope>
</reference>
<evidence type="ECO:0000256" key="1">
    <source>
        <dbReference type="SAM" id="MobiDB-lite"/>
    </source>
</evidence>
<sequence>MLCRAAKLHHRSGFLWIHSPAVCGSYLLAEGGGTRRNQEEPGGTRRNQEEQVTLSGALRMGACVPAWADELSDAPSWSLEQHASFSSEVESSRPLFISHLLFSLEEKHFETQTKQTLRTPEAPAPGKETCGDDDDDDDDDDDAPSFSEDTERKEDTGGRRGGM</sequence>
<keyword evidence="3" id="KW-1185">Reference proteome</keyword>
<dbReference type="EMBL" id="CADEAL010000737">
    <property type="protein sequence ID" value="CAB1424542.1"/>
    <property type="molecule type" value="Genomic_DNA"/>
</dbReference>
<evidence type="ECO:0000313" key="3">
    <source>
        <dbReference type="Proteomes" id="UP001153269"/>
    </source>
</evidence>
<accession>A0A9N7U5T6</accession>
<feature type="compositionally biased region" description="Basic and acidic residues" evidence="1">
    <location>
        <begin position="149"/>
        <end position="163"/>
    </location>
</feature>
<dbReference type="Proteomes" id="UP001153269">
    <property type="component" value="Unassembled WGS sequence"/>
</dbReference>
<organism evidence="2 3">
    <name type="scientific">Pleuronectes platessa</name>
    <name type="common">European plaice</name>
    <dbReference type="NCBI Taxonomy" id="8262"/>
    <lineage>
        <taxon>Eukaryota</taxon>
        <taxon>Metazoa</taxon>
        <taxon>Chordata</taxon>
        <taxon>Craniata</taxon>
        <taxon>Vertebrata</taxon>
        <taxon>Euteleostomi</taxon>
        <taxon>Actinopterygii</taxon>
        <taxon>Neopterygii</taxon>
        <taxon>Teleostei</taxon>
        <taxon>Neoteleostei</taxon>
        <taxon>Acanthomorphata</taxon>
        <taxon>Carangaria</taxon>
        <taxon>Pleuronectiformes</taxon>
        <taxon>Pleuronectoidei</taxon>
        <taxon>Pleuronectidae</taxon>
        <taxon>Pleuronectes</taxon>
    </lineage>
</organism>